<name>A0A409YPE3_9AGAR</name>
<dbReference type="EMBL" id="NHYE01000556">
    <property type="protein sequence ID" value="PPR04871.1"/>
    <property type="molecule type" value="Genomic_DNA"/>
</dbReference>
<dbReference type="AlphaFoldDB" id="A0A409YPE3"/>
<evidence type="ECO:0000313" key="1">
    <source>
        <dbReference type="EMBL" id="PPR04871.1"/>
    </source>
</evidence>
<dbReference type="InParanoid" id="A0A409YPE3"/>
<comment type="caution">
    <text evidence="1">The sequence shown here is derived from an EMBL/GenBank/DDBJ whole genome shotgun (WGS) entry which is preliminary data.</text>
</comment>
<keyword evidence="2" id="KW-1185">Reference proteome</keyword>
<protein>
    <submittedName>
        <fullName evidence="1">Uncharacterized protein</fullName>
    </submittedName>
</protein>
<accession>A0A409YPE3</accession>
<organism evidence="1 2">
    <name type="scientific">Gymnopilus dilepis</name>
    <dbReference type="NCBI Taxonomy" id="231916"/>
    <lineage>
        <taxon>Eukaryota</taxon>
        <taxon>Fungi</taxon>
        <taxon>Dikarya</taxon>
        <taxon>Basidiomycota</taxon>
        <taxon>Agaricomycotina</taxon>
        <taxon>Agaricomycetes</taxon>
        <taxon>Agaricomycetidae</taxon>
        <taxon>Agaricales</taxon>
        <taxon>Agaricineae</taxon>
        <taxon>Hymenogastraceae</taxon>
        <taxon>Gymnopilus</taxon>
    </lineage>
</organism>
<proteinExistence type="predicted"/>
<reference evidence="1 2" key="1">
    <citation type="journal article" date="2018" name="Evol. Lett.">
        <title>Horizontal gene cluster transfer increased hallucinogenic mushroom diversity.</title>
        <authorList>
            <person name="Reynolds H.T."/>
            <person name="Vijayakumar V."/>
            <person name="Gluck-Thaler E."/>
            <person name="Korotkin H.B."/>
            <person name="Matheny P.B."/>
            <person name="Slot J.C."/>
        </authorList>
    </citation>
    <scope>NUCLEOTIDE SEQUENCE [LARGE SCALE GENOMIC DNA]</scope>
    <source>
        <strain evidence="1 2">SRW20</strain>
    </source>
</reference>
<evidence type="ECO:0000313" key="2">
    <source>
        <dbReference type="Proteomes" id="UP000284706"/>
    </source>
</evidence>
<sequence length="162" mass="17670">MNECSSSGPPKLELELEETQFEFHGRLGLGAPLGLWTLEGVAASDALWAVGGRWQQRNLETWNLEFEFWRHGQDDPGAGACTGELQMTRAYVDEGEGKGRLGSGELEAGSGISEALLAYSAESFKSFRLLTSKFVEQVQPESNVTLQSPIRKAMAISISIAF</sequence>
<dbReference type="Proteomes" id="UP000284706">
    <property type="component" value="Unassembled WGS sequence"/>
</dbReference>
<gene>
    <name evidence="1" type="ORF">CVT26_012702</name>
</gene>